<dbReference type="InterPro" id="IPR005162">
    <property type="entry name" value="Retrotrans_gag_dom"/>
</dbReference>
<feature type="compositionally biased region" description="Basic and acidic residues" evidence="1">
    <location>
        <begin position="282"/>
        <end position="293"/>
    </location>
</feature>
<comment type="caution">
    <text evidence="3">The sequence shown here is derived from an EMBL/GenBank/DDBJ whole genome shotgun (WGS) entry which is preliminary data.</text>
</comment>
<sequence length="293" mass="33094">MPPRKRVVLTQAASASREGGDEHVPPPVPPIDQDALRQMVQDAARQASQKAVQQAVQEAARVAAQEVVRQMAAAQQGQQVPPVQAQGHQQPPYSAGSRGFPGSTISATRSSRAVDPGAAYNWKHRLASCLQTINCMLRLCLNIAELYMRGDALVWWDGVRSMRDGDMTYAEFLIAFDKKYFPKEALHQKRNAFEHLRQGTRSVREYEREFCQLRLFAGNNFDQEDLIRRFLDGMRVDLRGRCSMVTYTSLEDLVEKATVQKACIAEEQKYSKAPPRTGRTTEPQKRTWDQSNI</sequence>
<feature type="region of interest" description="Disordered" evidence="1">
    <location>
        <begin position="1"/>
        <end position="31"/>
    </location>
</feature>
<accession>A0A8S9QWA9</accession>
<reference evidence="3" key="1">
    <citation type="submission" date="2019-12" db="EMBL/GenBank/DDBJ databases">
        <title>Genome sequencing and annotation of Brassica cretica.</title>
        <authorList>
            <person name="Studholme D.J."/>
            <person name="Sarris P."/>
        </authorList>
    </citation>
    <scope>NUCLEOTIDE SEQUENCE</scope>
    <source>
        <strain evidence="3">PFS-109/04</strain>
        <tissue evidence="3">Leaf</tissue>
    </source>
</reference>
<feature type="region of interest" description="Disordered" evidence="1">
    <location>
        <begin position="78"/>
        <end position="109"/>
    </location>
</feature>
<feature type="domain" description="Retrotransposon gag" evidence="2">
    <location>
        <begin position="143"/>
        <end position="235"/>
    </location>
</feature>
<gene>
    <name evidence="3" type="ORF">F2Q69_00015076</name>
</gene>
<proteinExistence type="predicted"/>
<dbReference type="Proteomes" id="UP000712600">
    <property type="component" value="Unassembled WGS sequence"/>
</dbReference>
<evidence type="ECO:0000259" key="2">
    <source>
        <dbReference type="Pfam" id="PF03732"/>
    </source>
</evidence>
<organism evidence="3 4">
    <name type="scientific">Brassica cretica</name>
    <name type="common">Mustard</name>
    <dbReference type="NCBI Taxonomy" id="69181"/>
    <lineage>
        <taxon>Eukaryota</taxon>
        <taxon>Viridiplantae</taxon>
        <taxon>Streptophyta</taxon>
        <taxon>Embryophyta</taxon>
        <taxon>Tracheophyta</taxon>
        <taxon>Spermatophyta</taxon>
        <taxon>Magnoliopsida</taxon>
        <taxon>eudicotyledons</taxon>
        <taxon>Gunneridae</taxon>
        <taxon>Pentapetalae</taxon>
        <taxon>rosids</taxon>
        <taxon>malvids</taxon>
        <taxon>Brassicales</taxon>
        <taxon>Brassicaceae</taxon>
        <taxon>Brassiceae</taxon>
        <taxon>Brassica</taxon>
    </lineage>
</organism>
<feature type="compositionally biased region" description="Low complexity" evidence="1">
    <location>
        <begin position="78"/>
        <end position="92"/>
    </location>
</feature>
<evidence type="ECO:0000313" key="3">
    <source>
        <dbReference type="EMBL" id="KAF3557286.1"/>
    </source>
</evidence>
<dbReference type="Pfam" id="PF03732">
    <property type="entry name" value="Retrotrans_gag"/>
    <property type="match status" value="1"/>
</dbReference>
<protein>
    <recommendedName>
        <fullName evidence="2">Retrotransposon gag domain-containing protein</fullName>
    </recommendedName>
</protein>
<dbReference type="AlphaFoldDB" id="A0A8S9QWA9"/>
<dbReference type="EMBL" id="QGKX02000996">
    <property type="protein sequence ID" value="KAF3557286.1"/>
    <property type="molecule type" value="Genomic_DNA"/>
</dbReference>
<name>A0A8S9QWA9_BRACR</name>
<feature type="region of interest" description="Disordered" evidence="1">
    <location>
        <begin position="269"/>
        <end position="293"/>
    </location>
</feature>
<evidence type="ECO:0000313" key="4">
    <source>
        <dbReference type="Proteomes" id="UP000712600"/>
    </source>
</evidence>
<evidence type="ECO:0000256" key="1">
    <source>
        <dbReference type="SAM" id="MobiDB-lite"/>
    </source>
</evidence>